<proteinExistence type="predicted"/>
<evidence type="ECO:0000256" key="1">
    <source>
        <dbReference type="RuleBase" id="RU369079"/>
    </source>
</evidence>
<comment type="subcellular location">
    <subcellularLocation>
        <location evidence="1">Cell inner membrane</location>
        <topology evidence="1">Multi-pass membrane protein</topology>
    </subcellularLocation>
</comment>
<keyword evidence="1" id="KW-0997">Cell inner membrane</keyword>
<reference evidence="4 5" key="1">
    <citation type="submission" date="2018-05" db="EMBL/GenBank/DDBJ databases">
        <title>Whole genome sequencing of Paracoccus thiocyanatus SST.</title>
        <authorList>
            <person name="Ghosh W."/>
            <person name="Rameez M.J."/>
            <person name="Roy C."/>
        </authorList>
    </citation>
    <scope>NUCLEOTIDE SEQUENCE [LARGE SCALE GENOMIC DNA]</scope>
    <source>
        <strain evidence="4 5">SST</strain>
    </source>
</reference>
<feature type="transmembrane region" description="Helical" evidence="2">
    <location>
        <begin position="192"/>
        <end position="220"/>
    </location>
</feature>
<dbReference type="InterPro" id="IPR010656">
    <property type="entry name" value="DctM"/>
</dbReference>
<feature type="transmembrane region" description="Helical" evidence="2">
    <location>
        <begin position="306"/>
        <end position="328"/>
    </location>
</feature>
<comment type="function">
    <text evidence="1">Part of the tripartite ATP-independent periplasmic (TRAP) transport system.</text>
</comment>
<keyword evidence="5" id="KW-1185">Reference proteome</keyword>
<protein>
    <submittedName>
        <fullName evidence="4">C4-dicarboxylate ABC transporter</fullName>
    </submittedName>
</protein>
<name>A0A3D8PCW2_9RHOB</name>
<feature type="transmembrane region" description="Helical" evidence="2">
    <location>
        <begin position="232"/>
        <end position="257"/>
    </location>
</feature>
<feature type="transmembrane region" description="Helical" evidence="2">
    <location>
        <begin position="110"/>
        <end position="128"/>
    </location>
</feature>
<dbReference type="GO" id="GO:0022857">
    <property type="term" value="F:transmembrane transporter activity"/>
    <property type="evidence" value="ECO:0007669"/>
    <property type="project" value="UniProtKB-UniRule"/>
</dbReference>
<feature type="transmembrane region" description="Helical" evidence="2">
    <location>
        <begin position="79"/>
        <end position="98"/>
    </location>
</feature>
<dbReference type="AlphaFoldDB" id="A0A3D8PCW2"/>
<sequence length="658" mass="69354">MESLQEELRHRELPPIVQAVFAIASLAAVLLAINQLFNLNAFGVVLIDSQYLYVLSGLFMALTFLGFPAFKRQDRNRIPWYDIVLAAASFAVALYFTATSQRSLAEGWEFGAPETAQYLSFVFYLLVLEGTRRTGGMVVFAIVLLFSLYPIFADRMPGPISGFSQPLSETIVFHIVSAESALGIPVRAFGQLVVGFIVFGAALQFTGGAHFFNNLALALVGPYRGGAAKVAIFASGFMGSMSGSVVSNVLTTGVVSIPAMKKTGMSPHYAAGTEACASTGGTLMPPVMGTTAFVMASFVGLPYADIVVAAAIPSLLFYFSLFVQLDAYAARRGMRGLARVDVPKMRETFAQGWQYIPVFAVLIYMLVVRRQETLAPFYATALLLVINQIIPSTRLSLSGFAKLLVSVGRSLAELVALLLGVGMIVGAFSATGLAGTLVNDLVFLAGREVGPLLVMGAVTAFIFGMGMTVTACYIFLAIVLAPALTQLGLNVLAVHLFILYWGMVSFITPPVALGAFAAASIAGTTPMRAGFAAMRIGSIIYIVPFLFVANPALIGQGAPGEIAIVLLTALLGVFLIGSALQGYIAGCGTMRDGPAGLVSRVILFAGGLAFASPGGVAGRSNLELILIGLVLSLPVAADTYRRNRLVPGHDLAQAGKVD</sequence>
<dbReference type="PANTHER" id="PTHR43849:SF2">
    <property type="entry name" value="BLL3936 PROTEIN"/>
    <property type="match status" value="1"/>
</dbReference>
<keyword evidence="1" id="KW-1003">Cell membrane</keyword>
<feature type="transmembrane region" description="Helical" evidence="2">
    <location>
        <begin position="49"/>
        <end position="67"/>
    </location>
</feature>
<feature type="transmembrane region" description="Helical" evidence="2">
    <location>
        <begin position="373"/>
        <end position="390"/>
    </location>
</feature>
<evidence type="ECO:0000313" key="5">
    <source>
        <dbReference type="Proteomes" id="UP000256679"/>
    </source>
</evidence>
<keyword evidence="2" id="KW-0812">Transmembrane</keyword>
<dbReference type="GO" id="GO:0005886">
    <property type="term" value="C:plasma membrane"/>
    <property type="evidence" value="ECO:0007669"/>
    <property type="project" value="UniProtKB-SubCell"/>
</dbReference>
<evidence type="ECO:0000313" key="4">
    <source>
        <dbReference type="EMBL" id="RDW13482.1"/>
    </source>
</evidence>
<keyword evidence="2" id="KW-1133">Transmembrane helix</keyword>
<dbReference type="Proteomes" id="UP000256679">
    <property type="component" value="Unassembled WGS sequence"/>
</dbReference>
<accession>A0A3D8PCW2</accession>
<dbReference type="EMBL" id="QFCQ01000033">
    <property type="protein sequence ID" value="RDW13482.1"/>
    <property type="molecule type" value="Genomic_DNA"/>
</dbReference>
<feature type="transmembrane region" description="Helical" evidence="2">
    <location>
        <begin position="562"/>
        <end position="585"/>
    </location>
</feature>
<organism evidence="4 5">
    <name type="scientific">Paracoccus thiocyanatus</name>
    <dbReference type="NCBI Taxonomy" id="34006"/>
    <lineage>
        <taxon>Bacteria</taxon>
        <taxon>Pseudomonadati</taxon>
        <taxon>Pseudomonadota</taxon>
        <taxon>Alphaproteobacteria</taxon>
        <taxon>Rhodobacterales</taxon>
        <taxon>Paracoccaceae</taxon>
        <taxon>Paracoccus</taxon>
    </lineage>
</organism>
<feature type="transmembrane region" description="Helical" evidence="2">
    <location>
        <begin position="16"/>
        <end position="37"/>
    </location>
</feature>
<feature type="transmembrane region" description="Helical" evidence="2">
    <location>
        <begin position="597"/>
        <end position="616"/>
    </location>
</feature>
<feature type="transmembrane region" description="Helical" evidence="2">
    <location>
        <begin position="349"/>
        <end position="367"/>
    </location>
</feature>
<keyword evidence="1" id="KW-0813">Transport</keyword>
<dbReference type="Pfam" id="PF06808">
    <property type="entry name" value="DctM"/>
    <property type="match status" value="1"/>
</dbReference>
<comment type="caution">
    <text evidence="4">The sequence shown here is derived from an EMBL/GenBank/DDBJ whole genome shotgun (WGS) entry which is preliminary data.</text>
</comment>
<feature type="domain" description="TRAP C4-dicarboxylate transport system permease DctM subunit" evidence="3">
    <location>
        <begin position="124"/>
        <end position="557"/>
    </location>
</feature>
<dbReference type="InterPro" id="IPR011853">
    <property type="entry name" value="TRAP_DctM-Dct_fused"/>
</dbReference>
<evidence type="ECO:0000256" key="2">
    <source>
        <dbReference type="SAM" id="Phobius"/>
    </source>
</evidence>
<feature type="transmembrane region" description="Helical" evidence="2">
    <location>
        <begin position="135"/>
        <end position="152"/>
    </location>
</feature>
<dbReference type="NCBIfam" id="TIGR02123">
    <property type="entry name" value="TRAP_fused"/>
    <property type="match status" value="1"/>
</dbReference>
<keyword evidence="2" id="KW-0472">Membrane</keyword>
<evidence type="ECO:0000259" key="3">
    <source>
        <dbReference type="Pfam" id="PF06808"/>
    </source>
</evidence>
<gene>
    <name evidence="4" type="ORF">DIE28_07845</name>
</gene>
<feature type="transmembrane region" description="Helical" evidence="2">
    <location>
        <begin position="411"/>
        <end position="433"/>
    </location>
</feature>
<feature type="transmembrane region" description="Helical" evidence="2">
    <location>
        <begin position="538"/>
        <end position="556"/>
    </location>
</feature>
<feature type="transmembrane region" description="Helical" evidence="2">
    <location>
        <begin position="453"/>
        <end position="480"/>
    </location>
</feature>
<dbReference type="PANTHER" id="PTHR43849">
    <property type="entry name" value="BLL3936 PROTEIN"/>
    <property type="match status" value="1"/>
</dbReference>